<dbReference type="EMBL" id="WOTB01000006">
    <property type="protein sequence ID" value="NHN84377.1"/>
    <property type="molecule type" value="Genomic_DNA"/>
</dbReference>
<evidence type="ECO:0000313" key="3">
    <source>
        <dbReference type="Proteomes" id="UP000635278"/>
    </source>
</evidence>
<dbReference type="PANTHER" id="PTHR30632">
    <property type="entry name" value="MOLYBDATE-BINDING PERIPLASMIC PROTEIN"/>
    <property type="match status" value="1"/>
</dbReference>
<protein>
    <recommendedName>
        <fullName evidence="4">Molybdate ABC transporter substrate-binding protein</fullName>
    </recommendedName>
</protein>
<comment type="caution">
    <text evidence="2">The sequence shown here is derived from an EMBL/GenBank/DDBJ whole genome shotgun (WGS) entry which is preliminary data.</text>
</comment>
<evidence type="ECO:0008006" key="4">
    <source>
        <dbReference type="Google" id="ProtNLM"/>
    </source>
</evidence>
<proteinExistence type="predicted"/>
<feature type="signal peptide" evidence="1">
    <location>
        <begin position="1"/>
        <end position="38"/>
    </location>
</feature>
<accession>A0ABX0JMD1</accession>
<name>A0ABX0JMD1_9PROT</name>
<feature type="chain" id="PRO_5046167685" description="Molybdate ABC transporter substrate-binding protein" evidence="1">
    <location>
        <begin position="39"/>
        <end position="290"/>
    </location>
</feature>
<keyword evidence="1" id="KW-0732">Signal</keyword>
<dbReference type="PANTHER" id="PTHR30632:SF0">
    <property type="entry name" value="SULFATE-BINDING PROTEIN"/>
    <property type="match status" value="1"/>
</dbReference>
<reference evidence="2 3" key="1">
    <citation type="journal article" date="2020" name="Int. J. Syst. Evol. Microbiol.">
        <title>Novel acetic acid bacteria from cider fermentations: Acetobacter conturbans sp. nov. and Acetobacter fallax sp. nov.</title>
        <authorList>
            <person name="Sombolestani A.S."/>
            <person name="Cleenwerck I."/>
            <person name="Cnockaert M."/>
            <person name="Borremans W."/>
            <person name="Wieme A.D."/>
            <person name="De Vuyst L."/>
            <person name="Vandamme P."/>
        </authorList>
    </citation>
    <scope>NUCLEOTIDE SEQUENCE [LARGE SCALE GENOMIC DNA]</scope>
    <source>
        <strain evidence="2 3">LMG 30640</strain>
    </source>
</reference>
<sequence length="290" mass="31262">MTISFFRGYDLYCRSIRCRFISGAVLALCLVSGSAARAEEPAPLRIAAAGSLRGALDDVAARFTRRTHIPTQITYGPAGQLNHRIQGGEAVDVFLSANAVYPELLAQARQAYMPFIFVKNSLCFKVLSQSGVTADTITAKLSDPAVHIGISTPGSDPAGDYGWQVLGNFERLENMAPGSVLYRARALTGGAVAPPVPQGMNPVVYFLKTGQVEAFITYCSRQHVQKQDEGITQFPVPSDIAVPVDYAGVTLIRTDRKPAADAFEKELRSPRAQAVFERYGFIGVKGGDAE</sequence>
<dbReference type="SUPFAM" id="SSF53850">
    <property type="entry name" value="Periplasmic binding protein-like II"/>
    <property type="match status" value="1"/>
</dbReference>
<organism evidence="2 3">
    <name type="scientific">Acetobacter musti</name>
    <dbReference type="NCBI Taxonomy" id="864732"/>
    <lineage>
        <taxon>Bacteria</taxon>
        <taxon>Pseudomonadati</taxon>
        <taxon>Pseudomonadota</taxon>
        <taxon>Alphaproteobacteria</taxon>
        <taxon>Acetobacterales</taxon>
        <taxon>Acetobacteraceae</taxon>
        <taxon>Acetobacter</taxon>
    </lineage>
</organism>
<dbReference type="Gene3D" id="3.40.190.10">
    <property type="entry name" value="Periplasmic binding protein-like II"/>
    <property type="match status" value="2"/>
</dbReference>
<gene>
    <name evidence="2" type="ORF">GOB93_06915</name>
</gene>
<evidence type="ECO:0000256" key="1">
    <source>
        <dbReference type="SAM" id="SignalP"/>
    </source>
</evidence>
<dbReference type="RefSeq" id="WP_173582749.1">
    <property type="nucleotide sequence ID" value="NZ_WOTB01000006.1"/>
</dbReference>
<dbReference type="Pfam" id="PF13531">
    <property type="entry name" value="SBP_bac_11"/>
    <property type="match status" value="1"/>
</dbReference>
<dbReference type="Proteomes" id="UP000635278">
    <property type="component" value="Unassembled WGS sequence"/>
</dbReference>
<dbReference type="InterPro" id="IPR050682">
    <property type="entry name" value="ModA/WtpA"/>
</dbReference>
<evidence type="ECO:0000313" key="2">
    <source>
        <dbReference type="EMBL" id="NHN84377.1"/>
    </source>
</evidence>
<keyword evidence="3" id="KW-1185">Reference proteome</keyword>